<sequence>MGNVWDSCHLASIDGNFSQFHRIELILDLHFHLRVYKLLQKLLDVLDGFLLIF</sequence>
<accession>G9EM53</accession>
<evidence type="ECO:0000313" key="2">
    <source>
        <dbReference type="Proteomes" id="UP000002770"/>
    </source>
</evidence>
<organism evidence="1 2">
    <name type="scientific">Legionella drancourtii LLAP12</name>
    <dbReference type="NCBI Taxonomy" id="658187"/>
    <lineage>
        <taxon>Bacteria</taxon>
        <taxon>Pseudomonadati</taxon>
        <taxon>Pseudomonadota</taxon>
        <taxon>Gammaproteobacteria</taxon>
        <taxon>Legionellales</taxon>
        <taxon>Legionellaceae</taxon>
        <taxon>Legionella</taxon>
    </lineage>
</organism>
<dbReference type="Proteomes" id="UP000002770">
    <property type="component" value="Unassembled WGS sequence"/>
</dbReference>
<dbReference type="InParanoid" id="G9EM53"/>
<keyword evidence="2" id="KW-1185">Reference proteome</keyword>
<proteinExistence type="predicted"/>
<protein>
    <submittedName>
        <fullName evidence="1">Uncharacterized protein</fullName>
    </submittedName>
</protein>
<dbReference type="HOGENOM" id="CLU_3062949_0_0_6"/>
<reference evidence="1 2" key="1">
    <citation type="journal article" date="2011" name="BMC Genomics">
        <title>Insight into cross-talk between intra-amoebal pathogens.</title>
        <authorList>
            <person name="Gimenez G."/>
            <person name="Bertelli C."/>
            <person name="Moliner C."/>
            <person name="Robert C."/>
            <person name="Raoult D."/>
            <person name="Fournier P.E."/>
            <person name="Greub G."/>
        </authorList>
    </citation>
    <scope>NUCLEOTIDE SEQUENCE [LARGE SCALE GENOMIC DNA]</scope>
    <source>
        <strain evidence="1 2">LLAP12</strain>
    </source>
</reference>
<dbReference type="EMBL" id="JH413811">
    <property type="protein sequence ID" value="EHL31653.1"/>
    <property type="molecule type" value="Genomic_DNA"/>
</dbReference>
<gene>
    <name evidence="1" type="ORF">LDG_6315</name>
</gene>
<evidence type="ECO:0000313" key="1">
    <source>
        <dbReference type="EMBL" id="EHL31653.1"/>
    </source>
</evidence>
<dbReference type="AlphaFoldDB" id="G9EM53"/>
<name>G9EM53_9GAMM</name>